<keyword evidence="2" id="KW-1133">Transmembrane helix</keyword>
<dbReference type="InterPro" id="IPR025443">
    <property type="entry name" value="DUF4307"/>
</dbReference>
<accession>A0A841INH7</accession>
<dbReference type="Pfam" id="PF14155">
    <property type="entry name" value="DUF4307"/>
    <property type="match status" value="1"/>
</dbReference>
<evidence type="ECO:0000313" key="3">
    <source>
        <dbReference type="EMBL" id="MBB6120213.1"/>
    </source>
</evidence>
<feature type="region of interest" description="Disordered" evidence="1">
    <location>
        <begin position="1"/>
        <end position="28"/>
    </location>
</feature>
<evidence type="ECO:0000256" key="1">
    <source>
        <dbReference type="SAM" id="MobiDB-lite"/>
    </source>
</evidence>
<reference evidence="3 4" key="1">
    <citation type="submission" date="2020-08" db="EMBL/GenBank/DDBJ databases">
        <title>Genomic Encyclopedia of Type Strains, Phase III (KMG-III): the genomes of soil and plant-associated and newly described type strains.</title>
        <authorList>
            <person name="Whitman W."/>
        </authorList>
    </citation>
    <scope>NUCLEOTIDE SEQUENCE [LARGE SCALE GENOMIC DNA]</scope>
    <source>
        <strain evidence="3 4">CECT 8712</strain>
    </source>
</reference>
<name>A0A841INH7_9ACTN</name>
<comment type="caution">
    <text evidence="3">The sequence shown here is derived from an EMBL/GenBank/DDBJ whole genome shotgun (WGS) entry which is preliminary data.</text>
</comment>
<evidence type="ECO:0008006" key="5">
    <source>
        <dbReference type="Google" id="ProtNLM"/>
    </source>
</evidence>
<proteinExistence type="predicted"/>
<dbReference type="Proteomes" id="UP000536604">
    <property type="component" value="Unassembled WGS sequence"/>
</dbReference>
<dbReference type="AlphaFoldDB" id="A0A841INH7"/>
<organism evidence="3 4">
    <name type="scientific">Nocardiopsis algeriensis</name>
    <dbReference type="NCBI Taxonomy" id="1478215"/>
    <lineage>
        <taxon>Bacteria</taxon>
        <taxon>Bacillati</taxon>
        <taxon>Actinomycetota</taxon>
        <taxon>Actinomycetes</taxon>
        <taxon>Streptosporangiales</taxon>
        <taxon>Nocardiopsidaceae</taxon>
        <taxon>Nocardiopsis</taxon>
    </lineage>
</organism>
<gene>
    <name evidence="3" type="ORF">FHS13_002165</name>
</gene>
<evidence type="ECO:0000313" key="4">
    <source>
        <dbReference type="Proteomes" id="UP000536604"/>
    </source>
</evidence>
<keyword evidence="2" id="KW-0472">Membrane</keyword>
<evidence type="ECO:0000256" key="2">
    <source>
        <dbReference type="SAM" id="Phobius"/>
    </source>
</evidence>
<feature type="transmembrane region" description="Helical" evidence="2">
    <location>
        <begin position="36"/>
        <end position="55"/>
    </location>
</feature>
<keyword evidence="2" id="KW-0812">Transmembrane</keyword>
<dbReference type="EMBL" id="JACHJO010000006">
    <property type="protein sequence ID" value="MBB6120213.1"/>
    <property type="molecule type" value="Genomic_DNA"/>
</dbReference>
<protein>
    <recommendedName>
        <fullName evidence="5">DUF4307 domain-containing protein</fullName>
    </recommendedName>
</protein>
<keyword evidence="4" id="KW-1185">Reference proteome</keyword>
<sequence length="146" mass="15313">MSSADTPAADASEATEQNTEGPTAPALRRKHGNGPVFFVIASLFAGVCAVGWGAAVMNYSGFGSSVHHQLLTSSVTSDTEASLTFEVNSRGDAVCLVRASDSQFVEVGQADVAIEPGNHVYSTTFETTRRAATVEVVSCREQDPQD</sequence>